<dbReference type="InParanoid" id="A0A2K1KJD1"/>
<comment type="similarity">
    <text evidence="1">Belongs to the peptidase A1 family.</text>
</comment>
<dbReference type="PROSITE" id="PS51767">
    <property type="entry name" value="PEPTIDASE_A1"/>
    <property type="match status" value="1"/>
</dbReference>
<dbReference type="EnsemblPlants" id="Pp3c5_12070V3.1">
    <property type="protein sequence ID" value="Pp3c5_12070V3.1"/>
    <property type="gene ID" value="Pp3c5_12070"/>
</dbReference>
<evidence type="ECO:0000256" key="1">
    <source>
        <dbReference type="ARBA" id="ARBA00007447"/>
    </source>
</evidence>
<dbReference type="Pfam" id="PF14543">
    <property type="entry name" value="TAXi_N"/>
    <property type="match status" value="1"/>
</dbReference>
<evidence type="ECO:0000313" key="7">
    <source>
        <dbReference type="Proteomes" id="UP000006727"/>
    </source>
</evidence>
<accession>A0A2K1KJD1</accession>
<organism evidence="5">
    <name type="scientific">Physcomitrium patens</name>
    <name type="common">Spreading-leaved earth moss</name>
    <name type="synonym">Physcomitrella patens</name>
    <dbReference type="NCBI Taxonomy" id="3218"/>
    <lineage>
        <taxon>Eukaryota</taxon>
        <taxon>Viridiplantae</taxon>
        <taxon>Streptophyta</taxon>
        <taxon>Embryophyta</taxon>
        <taxon>Bryophyta</taxon>
        <taxon>Bryophytina</taxon>
        <taxon>Bryopsida</taxon>
        <taxon>Funariidae</taxon>
        <taxon>Funariales</taxon>
        <taxon>Funariaceae</taxon>
        <taxon>Physcomitrium</taxon>
    </lineage>
</organism>
<dbReference type="InterPro" id="IPR021109">
    <property type="entry name" value="Peptidase_aspartic_dom_sf"/>
</dbReference>
<evidence type="ECO:0000259" key="4">
    <source>
        <dbReference type="PROSITE" id="PS51767"/>
    </source>
</evidence>
<dbReference type="PaxDb" id="3218-PP1S236_9V6.1"/>
<dbReference type="GO" id="GO:0006508">
    <property type="term" value="P:proteolysis"/>
    <property type="evidence" value="ECO:0007669"/>
    <property type="project" value="UniProtKB-KW"/>
</dbReference>
<sequence>MESGASLGSGEYFIDIFIDTPPRHILVIIDTGSDLTWVQCTPCLHCYLQKGLVFNPHSSESYDPVACGEPKRAFVESSNNRSTCVTDSQGCSYFYWYGDSSNTTSDFATETFTVNKTIKNDEGGGEDDTLQISKIMFGCGHNNQGLFVGSIYGNIFSYCLVGRDNPFENGAVWRIPSENIFSLPDPDIEILCLGIVGSSPSSISIIGNYLQQNFHMVFDRANSQLGFAGFKQSFQLRLLLPLVHFPSPYCSKTLAAVCSLLESALKYMTS</sequence>
<dbReference type="PANTHER" id="PTHR47967:SF28">
    <property type="entry name" value="ASPARTYL PROTEASE FAMILY PROTEIN 2-LIKE"/>
    <property type="match status" value="1"/>
</dbReference>
<keyword evidence="7" id="KW-1185">Reference proteome</keyword>
<dbReference type="InterPro" id="IPR032861">
    <property type="entry name" value="TAXi_N"/>
</dbReference>
<dbReference type="OMA" id="WRIPSEN"/>
<dbReference type="PANTHER" id="PTHR47967">
    <property type="entry name" value="OS07G0603500 PROTEIN-RELATED"/>
    <property type="match status" value="1"/>
</dbReference>
<reference evidence="5 7" key="1">
    <citation type="journal article" date="2008" name="Science">
        <title>The Physcomitrella genome reveals evolutionary insights into the conquest of land by plants.</title>
        <authorList>
            <person name="Rensing S."/>
            <person name="Lang D."/>
            <person name="Zimmer A."/>
            <person name="Terry A."/>
            <person name="Salamov A."/>
            <person name="Shapiro H."/>
            <person name="Nishiyama T."/>
            <person name="Perroud P.-F."/>
            <person name="Lindquist E."/>
            <person name="Kamisugi Y."/>
            <person name="Tanahashi T."/>
            <person name="Sakakibara K."/>
            <person name="Fujita T."/>
            <person name="Oishi K."/>
            <person name="Shin-I T."/>
            <person name="Kuroki Y."/>
            <person name="Toyoda A."/>
            <person name="Suzuki Y."/>
            <person name="Hashimoto A."/>
            <person name="Yamaguchi K."/>
            <person name="Sugano A."/>
            <person name="Kohara Y."/>
            <person name="Fujiyama A."/>
            <person name="Anterola A."/>
            <person name="Aoki S."/>
            <person name="Ashton N."/>
            <person name="Barbazuk W.B."/>
            <person name="Barker E."/>
            <person name="Bennetzen J."/>
            <person name="Bezanilla M."/>
            <person name="Blankenship R."/>
            <person name="Cho S.H."/>
            <person name="Dutcher S."/>
            <person name="Estelle M."/>
            <person name="Fawcett J.A."/>
            <person name="Gundlach H."/>
            <person name="Hanada K."/>
            <person name="Heyl A."/>
            <person name="Hicks K.A."/>
            <person name="Hugh J."/>
            <person name="Lohr M."/>
            <person name="Mayer K."/>
            <person name="Melkozernov A."/>
            <person name="Murata T."/>
            <person name="Nelson D."/>
            <person name="Pils B."/>
            <person name="Prigge M."/>
            <person name="Reiss B."/>
            <person name="Renner T."/>
            <person name="Rombauts S."/>
            <person name="Rushton P."/>
            <person name="Sanderfoot A."/>
            <person name="Schween G."/>
            <person name="Shiu S.-H."/>
            <person name="Stueber K."/>
            <person name="Theodoulou F.L."/>
            <person name="Tu H."/>
            <person name="Van de Peer Y."/>
            <person name="Verrier P.J."/>
            <person name="Waters E."/>
            <person name="Wood A."/>
            <person name="Yang L."/>
            <person name="Cove D."/>
            <person name="Cuming A."/>
            <person name="Hasebe M."/>
            <person name="Lucas S."/>
            <person name="Mishler D.B."/>
            <person name="Reski R."/>
            <person name="Grigoriev I."/>
            <person name="Quatrano R.S."/>
            <person name="Boore J.L."/>
        </authorList>
    </citation>
    <scope>NUCLEOTIDE SEQUENCE [LARGE SCALE GENOMIC DNA]</scope>
    <source>
        <strain evidence="6 7">cv. Gransden 2004</strain>
    </source>
</reference>
<reference evidence="6" key="3">
    <citation type="submission" date="2020-12" db="UniProtKB">
        <authorList>
            <consortium name="EnsemblPlants"/>
        </authorList>
    </citation>
    <scope>IDENTIFICATION</scope>
</reference>
<evidence type="ECO:0000313" key="5">
    <source>
        <dbReference type="EMBL" id="PNR53887.1"/>
    </source>
</evidence>
<dbReference type="Pfam" id="PF14541">
    <property type="entry name" value="TAXi_C"/>
    <property type="match status" value="1"/>
</dbReference>
<evidence type="ECO:0000313" key="6">
    <source>
        <dbReference type="EnsemblPlants" id="Pp3c5_12070V3.1"/>
    </source>
</evidence>
<reference evidence="5 7" key="2">
    <citation type="journal article" date="2018" name="Plant J.">
        <title>The Physcomitrella patens chromosome-scale assembly reveals moss genome structure and evolution.</title>
        <authorList>
            <person name="Lang D."/>
            <person name="Ullrich K.K."/>
            <person name="Murat F."/>
            <person name="Fuchs J."/>
            <person name="Jenkins J."/>
            <person name="Haas F.B."/>
            <person name="Piednoel M."/>
            <person name="Gundlach H."/>
            <person name="Van Bel M."/>
            <person name="Meyberg R."/>
            <person name="Vives C."/>
            <person name="Morata J."/>
            <person name="Symeonidi A."/>
            <person name="Hiss M."/>
            <person name="Muchero W."/>
            <person name="Kamisugi Y."/>
            <person name="Saleh O."/>
            <person name="Blanc G."/>
            <person name="Decker E.L."/>
            <person name="van Gessel N."/>
            <person name="Grimwood J."/>
            <person name="Hayes R.D."/>
            <person name="Graham S.W."/>
            <person name="Gunter L.E."/>
            <person name="McDaniel S.F."/>
            <person name="Hoernstein S.N.W."/>
            <person name="Larsson A."/>
            <person name="Li F.W."/>
            <person name="Perroud P.F."/>
            <person name="Phillips J."/>
            <person name="Ranjan P."/>
            <person name="Rokshar D.S."/>
            <person name="Rothfels C.J."/>
            <person name="Schneider L."/>
            <person name="Shu S."/>
            <person name="Stevenson D.W."/>
            <person name="Thummler F."/>
            <person name="Tillich M."/>
            <person name="Villarreal Aguilar J.C."/>
            <person name="Widiez T."/>
            <person name="Wong G.K."/>
            <person name="Wymore A."/>
            <person name="Zhang Y."/>
            <person name="Zimmer A.D."/>
            <person name="Quatrano R.S."/>
            <person name="Mayer K.F.X."/>
            <person name="Goodstein D."/>
            <person name="Casacuberta J.M."/>
            <person name="Vandepoele K."/>
            <person name="Reski R."/>
            <person name="Cuming A.C."/>
            <person name="Tuskan G.A."/>
            <person name="Maumus F."/>
            <person name="Salse J."/>
            <person name="Schmutz J."/>
            <person name="Rensing S.A."/>
        </authorList>
    </citation>
    <scope>NUCLEOTIDE SEQUENCE [LARGE SCALE GENOMIC DNA]</scope>
    <source>
        <strain evidence="6 7">cv. Gransden 2004</strain>
    </source>
</reference>
<feature type="domain" description="Peptidase A1" evidence="4">
    <location>
        <begin position="12"/>
        <end position="270"/>
    </location>
</feature>
<dbReference type="Proteomes" id="UP000006727">
    <property type="component" value="Chromosome 5"/>
</dbReference>
<evidence type="ECO:0000256" key="3">
    <source>
        <dbReference type="ARBA" id="ARBA00022801"/>
    </source>
</evidence>
<dbReference type="EMBL" id="ABEU02000005">
    <property type="protein sequence ID" value="PNR53887.1"/>
    <property type="molecule type" value="Genomic_DNA"/>
</dbReference>
<dbReference type="InterPro" id="IPR051708">
    <property type="entry name" value="Plant_Aspart_Prot_A1"/>
</dbReference>
<dbReference type="InterPro" id="IPR032799">
    <property type="entry name" value="TAXi_C"/>
</dbReference>
<dbReference type="Gene3D" id="2.40.70.10">
    <property type="entry name" value="Acid Proteases"/>
    <property type="match status" value="2"/>
</dbReference>
<protein>
    <recommendedName>
        <fullName evidence="4">Peptidase A1 domain-containing protein</fullName>
    </recommendedName>
</protein>
<dbReference type="InterPro" id="IPR033121">
    <property type="entry name" value="PEPTIDASE_A1"/>
</dbReference>
<keyword evidence="3" id="KW-0378">Hydrolase</keyword>
<dbReference type="Gramene" id="Pp3c5_12070V3.1">
    <property type="protein sequence ID" value="Pp3c5_12070V3.1"/>
    <property type="gene ID" value="Pp3c5_12070"/>
</dbReference>
<dbReference type="STRING" id="3218.A0A2K1KJD1"/>
<name>A0A2K1KJD1_PHYPA</name>
<proteinExistence type="inferred from homology"/>
<evidence type="ECO:0000256" key="2">
    <source>
        <dbReference type="ARBA" id="ARBA00022670"/>
    </source>
</evidence>
<dbReference type="SUPFAM" id="SSF50630">
    <property type="entry name" value="Acid proteases"/>
    <property type="match status" value="1"/>
</dbReference>
<dbReference type="GO" id="GO:0008233">
    <property type="term" value="F:peptidase activity"/>
    <property type="evidence" value="ECO:0007669"/>
    <property type="project" value="UniProtKB-KW"/>
</dbReference>
<dbReference type="AlphaFoldDB" id="A0A2K1KJD1"/>
<keyword evidence="2" id="KW-0645">Protease</keyword>
<gene>
    <name evidence="5" type="ORF">PHYPA_007562</name>
</gene>